<reference evidence="1" key="1">
    <citation type="journal article" date="2019" name="bioRxiv">
        <title>The Genome of the Zebra Mussel, Dreissena polymorpha: A Resource for Invasive Species Research.</title>
        <authorList>
            <person name="McCartney M.A."/>
            <person name="Auch B."/>
            <person name="Kono T."/>
            <person name="Mallez S."/>
            <person name="Zhang Y."/>
            <person name="Obille A."/>
            <person name="Becker A."/>
            <person name="Abrahante J.E."/>
            <person name="Garbe J."/>
            <person name="Badalamenti J.P."/>
            <person name="Herman A."/>
            <person name="Mangelson H."/>
            <person name="Liachko I."/>
            <person name="Sullivan S."/>
            <person name="Sone E.D."/>
            <person name="Koren S."/>
            <person name="Silverstein K.A.T."/>
            <person name="Beckman K.B."/>
            <person name="Gohl D.M."/>
        </authorList>
    </citation>
    <scope>NUCLEOTIDE SEQUENCE</scope>
    <source>
        <strain evidence="1">Duluth1</strain>
        <tissue evidence="1">Whole animal</tissue>
    </source>
</reference>
<dbReference type="AlphaFoldDB" id="A0A9D4D4N7"/>
<protein>
    <submittedName>
        <fullName evidence="1">Uncharacterized protein</fullName>
    </submittedName>
</protein>
<organism evidence="1 2">
    <name type="scientific">Dreissena polymorpha</name>
    <name type="common">Zebra mussel</name>
    <name type="synonym">Mytilus polymorpha</name>
    <dbReference type="NCBI Taxonomy" id="45954"/>
    <lineage>
        <taxon>Eukaryota</taxon>
        <taxon>Metazoa</taxon>
        <taxon>Spiralia</taxon>
        <taxon>Lophotrochozoa</taxon>
        <taxon>Mollusca</taxon>
        <taxon>Bivalvia</taxon>
        <taxon>Autobranchia</taxon>
        <taxon>Heteroconchia</taxon>
        <taxon>Euheterodonta</taxon>
        <taxon>Imparidentia</taxon>
        <taxon>Neoheterodontei</taxon>
        <taxon>Myida</taxon>
        <taxon>Dreissenoidea</taxon>
        <taxon>Dreissenidae</taxon>
        <taxon>Dreissena</taxon>
    </lineage>
</organism>
<dbReference type="EMBL" id="JAIWYP010000011">
    <property type="protein sequence ID" value="KAH3737871.1"/>
    <property type="molecule type" value="Genomic_DNA"/>
</dbReference>
<accession>A0A9D4D4N7</accession>
<keyword evidence="2" id="KW-1185">Reference proteome</keyword>
<gene>
    <name evidence="1" type="ORF">DPMN_044469</name>
</gene>
<proteinExistence type="predicted"/>
<evidence type="ECO:0000313" key="2">
    <source>
        <dbReference type="Proteomes" id="UP000828390"/>
    </source>
</evidence>
<comment type="caution">
    <text evidence="1">The sequence shown here is derived from an EMBL/GenBank/DDBJ whole genome shotgun (WGS) entry which is preliminary data.</text>
</comment>
<reference evidence="1" key="2">
    <citation type="submission" date="2020-11" db="EMBL/GenBank/DDBJ databases">
        <authorList>
            <person name="McCartney M.A."/>
            <person name="Auch B."/>
            <person name="Kono T."/>
            <person name="Mallez S."/>
            <person name="Becker A."/>
            <person name="Gohl D.M."/>
            <person name="Silverstein K.A.T."/>
            <person name="Koren S."/>
            <person name="Bechman K.B."/>
            <person name="Herman A."/>
            <person name="Abrahante J.E."/>
            <person name="Garbe J."/>
        </authorList>
    </citation>
    <scope>NUCLEOTIDE SEQUENCE</scope>
    <source>
        <strain evidence="1">Duluth1</strain>
        <tissue evidence="1">Whole animal</tissue>
    </source>
</reference>
<dbReference type="Proteomes" id="UP000828390">
    <property type="component" value="Unassembled WGS sequence"/>
</dbReference>
<sequence length="59" mass="6420">MTWNSLGNDDLYSKKTGAIFSSVKPFERSPVFTDRGKMAGIDGVVSKAKACRTPFECSS</sequence>
<name>A0A9D4D4N7_DREPO</name>
<evidence type="ECO:0000313" key="1">
    <source>
        <dbReference type="EMBL" id="KAH3737871.1"/>
    </source>
</evidence>